<proteinExistence type="predicted"/>
<feature type="domain" description="SWIM-type" evidence="2">
    <location>
        <begin position="99"/>
        <end position="138"/>
    </location>
</feature>
<organism evidence="3 4">
    <name type="scientific">Phytophthora nicotianae</name>
    <name type="common">Potato buckeye rot agent</name>
    <name type="synonym">Phytophthora parasitica</name>
    <dbReference type="NCBI Taxonomy" id="4792"/>
    <lineage>
        <taxon>Eukaryota</taxon>
        <taxon>Sar</taxon>
        <taxon>Stramenopiles</taxon>
        <taxon>Oomycota</taxon>
        <taxon>Peronosporomycetes</taxon>
        <taxon>Peronosporales</taxon>
        <taxon>Peronosporaceae</taxon>
        <taxon>Phytophthora</taxon>
    </lineage>
</organism>
<dbReference type="AlphaFoldDB" id="A0A0W8CXA3"/>
<dbReference type="EMBL" id="LNFP01000898">
    <property type="protein sequence ID" value="KUF88813.1"/>
    <property type="molecule type" value="Genomic_DNA"/>
</dbReference>
<dbReference type="InterPro" id="IPR007527">
    <property type="entry name" value="Znf_SWIM"/>
</dbReference>
<reference evidence="3 4" key="1">
    <citation type="submission" date="2015-11" db="EMBL/GenBank/DDBJ databases">
        <title>Genomes and virulence difference between two physiological races of Phytophthora nicotianae.</title>
        <authorList>
            <person name="Liu H."/>
            <person name="Ma X."/>
            <person name="Yu H."/>
            <person name="Fang D."/>
            <person name="Li Y."/>
            <person name="Wang X."/>
            <person name="Wang W."/>
            <person name="Dong Y."/>
            <person name="Xiao B."/>
        </authorList>
    </citation>
    <scope>NUCLEOTIDE SEQUENCE [LARGE SCALE GENOMIC DNA]</scope>
    <source>
        <strain evidence="4">race 1</strain>
    </source>
</reference>
<evidence type="ECO:0000259" key="2">
    <source>
        <dbReference type="PROSITE" id="PS50966"/>
    </source>
</evidence>
<evidence type="ECO:0000313" key="3">
    <source>
        <dbReference type="EMBL" id="KUF88813.1"/>
    </source>
</evidence>
<evidence type="ECO:0000256" key="1">
    <source>
        <dbReference type="PROSITE-ProRule" id="PRU00325"/>
    </source>
</evidence>
<name>A0A0W8CXA3_PHYNI</name>
<dbReference type="Proteomes" id="UP000054636">
    <property type="component" value="Unassembled WGS sequence"/>
</dbReference>
<dbReference type="GO" id="GO:0008270">
    <property type="term" value="F:zinc ion binding"/>
    <property type="evidence" value="ECO:0007669"/>
    <property type="project" value="UniProtKB-KW"/>
</dbReference>
<evidence type="ECO:0000313" key="4">
    <source>
        <dbReference type="Proteomes" id="UP000054636"/>
    </source>
</evidence>
<keyword evidence="1" id="KW-0862">Zinc</keyword>
<sequence>MKPEIDSLLKLGMSAGRVRNMMMFKYLRDPSMLALIPETKKMENRKAHLKKQAGEGFKQSLSGNLGQVELITEAEVTFLSLQQVIVDDQQIDKMNPLILRAKWSCEDAVRNALRCTCKSYMHTGWVCAHSIASLHLLEKLKIGLAMASVPMRGLPGRPRALVGALQRESDMYDVDRLIELFKTNPGRPLKWPVVQEFDVSDENKTFKEHRVGQVAGCRLSETEGVYIWSVTFIHGDSLEYQVEELAHAVRRAYALGTQ</sequence>
<accession>A0A0W8CXA3</accession>
<gene>
    <name evidence="3" type="ORF">AM588_10004349</name>
</gene>
<keyword evidence="1" id="KW-0479">Metal-binding</keyword>
<protein>
    <submittedName>
        <fullName evidence="3">DmX protein 1</fullName>
    </submittedName>
</protein>
<dbReference type="PROSITE" id="PS50966">
    <property type="entry name" value="ZF_SWIM"/>
    <property type="match status" value="1"/>
</dbReference>
<comment type="caution">
    <text evidence="3">The sequence shown here is derived from an EMBL/GenBank/DDBJ whole genome shotgun (WGS) entry which is preliminary data.</text>
</comment>
<keyword evidence="1" id="KW-0863">Zinc-finger</keyword>